<evidence type="ECO:0000256" key="1">
    <source>
        <dbReference type="SAM" id="MobiDB-lite"/>
    </source>
</evidence>
<evidence type="ECO:0000313" key="3">
    <source>
        <dbReference type="EMBL" id="CAB5225652.1"/>
    </source>
</evidence>
<gene>
    <name evidence="2" type="ORF">UFOVP675_39</name>
    <name evidence="3" type="ORF">UFOVP747_60</name>
</gene>
<evidence type="ECO:0000313" key="2">
    <source>
        <dbReference type="EMBL" id="CAB4157011.1"/>
    </source>
</evidence>
<reference evidence="2" key="1">
    <citation type="submission" date="2020-04" db="EMBL/GenBank/DDBJ databases">
        <authorList>
            <person name="Chiriac C."/>
            <person name="Salcher M."/>
            <person name="Ghai R."/>
            <person name="Kavagutti S V."/>
        </authorList>
    </citation>
    <scope>NUCLEOTIDE SEQUENCE</scope>
</reference>
<accession>A0A6J5NHM3</accession>
<sequence length="184" mass="20749">MGRPLLAAAQFDECLRLRGEGHGLHALAERFGLTHPQMKMLLSNARRRANIYVGELVPVKSKRRDEVFALLATGLSANKVRKRLHMDWRTVQSLAREWQEMQAKQAATITKLEDDMRAGVGAHEGAGVVDPVSATDPAPAPVHDPYIESLKARGIPLHEARRQAELRRDRDRNGPRRVHREMFV</sequence>
<organism evidence="2">
    <name type="scientific">uncultured Caudovirales phage</name>
    <dbReference type="NCBI Taxonomy" id="2100421"/>
    <lineage>
        <taxon>Viruses</taxon>
        <taxon>Duplodnaviria</taxon>
        <taxon>Heunggongvirae</taxon>
        <taxon>Uroviricota</taxon>
        <taxon>Caudoviricetes</taxon>
        <taxon>Peduoviridae</taxon>
        <taxon>Maltschvirus</taxon>
        <taxon>Maltschvirus maltsch</taxon>
    </lineage>
</organism>
<feature type="region of interest" description="Disordered" evidence="1">
    <location>
        <begin position="161"/>
        <end position="184"/>
    </location>
</feature>
<dbReference type="EMBL" id="LR796648">
    <property type="protein sequence ID" value="CAB4157011.1"/>
    <property type="molecule type" value="Genomic_DNA"/>
</dbReference>
<proteinExistence type="predicted"/>
<protein>
    <submittedName>
        <fullName evidence="2">Uncharacterized protein</fullName>
    </submittedName>
</protein>
<dbReference type="EMBL" id="LR798343">
    <property type="protein sequence ID" value="CAB5225652.1"/>
    <property type="molecule type" value="Genomic_DNA"/>
</dbReference>
<name>A0A6J5NHM3_9CAUD</name>